<sequence length="183" mass="19920">MADDPYSLLARYDLVGLALQDEALTRGDCSVLFVILRHVNEDGGAWPGMARICSQARVSKSTAVRAVKRLEKRGYVRTQREFGRSNYYWMTDPDELLAGVMNDTSASNGPVSMMTPVDEESGKRAGVMDGTTPVSPVTPTGVMDDTMLVSSVTPELDLRTCFMNSSIEQGFRSAVGNQLEDAA</sequence>
<feature type="compositionally biased region" description="Low complexity" evidence="1">
    <location>
        <begin position="130"/>
        <end position="142"/>
    </location>
</feature>
<dbReference type="InterPro" id="IPR036388">
    <property type="entry name" value="WH-like_DNA-bd_sf"/>
</dbReference>
<dbReference type="InterPro" id="IPR036390">
    <property type="entry name" value="WH_DNA-bd_sf"/>
</dbReference>
<gene>
    <name evidence="2" type="ORF">ABU614_08585</name>
</gene>
<dbReference type="EMBL" id="CP159925">
    <property type="protein sequence ID" value="XCO76826.1"/>
    <property type="molecule type" value="Genomic_DNA"/>
</dbReference>
<feature type="region of interest" description="Disordered" evidence="1">
    <location>
        <begin position="120"/>
        <end position="142"/>
    </location>
</feature>
<dbReference type="RefSeq" id="WP_363800064.1">
    <property type="nucleotide sequence ID" value="NZ_CP159925.1"/>
</dbReference>
<evidence type="ECO:0000256" key="1">
    <source>
        <dbReference type="SAM" id="MobiDB-lite"/>
    </source>
</evidence>
<evidence type="ECO:0000313" key="2">
    <source>
        <dbReference type="EMBL" id="XCO76826.1"/>
    </source>
</evidence>
<dbReference type="CDD" id="cd00090">
    <property type="entry name" value="HTH_ARSR"/>
    <property type="match status" value="1"/>
</dbReference>
<dbReference type="GO" id="GO:0006355">
    <property type="term" value="P:regulation of DNA-templated transcription"/>
    <property type="evidence" value="ECO:0007669"/>
    <property type="project" value="UniProtKB-ARBA"/>
</dbReference>
<dbReference type="InterPro" id="IPR011991">
    <property type="entry name" value="ArsR-like_HTH"/>
</dbReference>
<accession>A0AAU8MW48</accession>
<organism evidence="2">
    <name type="scientific">Lysobacter firmicutimachus</name>
    <dbReference type="NCBI Taxonomy" id="1792846"/>
    <lineage>
        <taxon>Bacteria</taxon>
        <taxon>Pseudomonadati</taxon>
        <taxon>Pseudomonadota</taxon>
        <taxon>Gammaproteobacteria</taxon>
        <taxon>Lysobacterales</taxon>
        <taxon>Lysobacteraceae</taxon>
        <taxon>Lysobacter</taxon>
    </lineage>
</organism>
<dbReference type="AlphaFoldDB" id="A0AAU8MW48"/>
<dbReference type="SUPFAM" id="SSF46785">
    <property type="entry name" value="Winged helix' DNA-binding domain"/>
    <property type="match status" value="1"/>
</dbReference>
<proteinExistence type="predicted"/>
<name>A0AAU8MW48_9GAMM</name>
<protein>
    <submittedName>
        <fullName evidence="2">Helix-turn-helix domain-containing protein</fullName>
    </submittedName>
</protein>
<dbReference type="Gene3D" id="1.10.10.10">
    <property type="entry name" value="Winged helix-like DNA-binding domain superfamily/Winged helix DNA-binding domain"/>
    <property type="match status" value="1"/>
</dbReference>
<dbReference type="Pfam" id="PF13730">
    <property type="entry name" value="HTH_36"/>
    <property type="match status" value="1"/>
</dbReference>
<reference evidence="2" key="1">
    <citation type="submission" date="2024-06" db="EMBL/GenBank/DDBJ databases">
        <authorList>
            <person name="Li S."/>
        </authorList>
    </citation>
    <scope>NUCLEOTIDE SEQUENCE</scope>
    <source>
        <strain evidence="2">SR10</strain>
    </source>
</reference>